<accession>A0A2Z4RNQ1</accession>
<dbReference type="EMBL" id="CP029693">
    <property type="protein sequence ID" value="AWY42703.1"/>
    <property type="molecule type" value="Genomic_DNA"/>
</dbReference>
<proteinExistence type="predicted"/>
<dbReference type="OrthoDB" id="7018211at2"/>
<reference evidence="1 2" key="1">
    <citation type="submission" date="2018-05" db="EMBL/GenBank/DDBJ databases">
        <title>Whole genome sequence of Pseudomonas putida JBC17.</title>
        <authorList>
            <person name="Lee Y.H."/>
            <person name="David K."/>
        </authorList>
    </citation>
    <scope>NUCLEOTIDE SEQUENCE [LARGE SCALE GENOMIC DNA]</scope>
    <source>
        <strain evidence="1 2">JBC17</strain>
    </source>
</reference>
<gene>
    <name evidence="1" type="ORF">DKY63_23455</name>
</gene>
<dbReference type="Proteomes" id="UP000250299">
    <property type="component" value="Chromosome"/>
</dbReference>
<organism evidence="1 2">
    <name type="scientific">Pseudomonas putida</name>
    <name type="common">Arthrobacter siderocapsulatus</name>
    <dbReference type="NCBI Taxonomy" id="303"/>
    <lineage>
        <taxon>Bacteria</taxon>
        <taxon>Pseudomonadati</taxon>
        <taxon>Pseudomonadota</taxon>
        <taxon>Gammaproteobacteria</taxon>
        <taxon>Pseudomonadales</taxon>
        <taxon>Pseudomonadaceae</taxon>
        <taxon>Pseudomonas</taxon>
    </lineage>
</organism>
<evidence type="ECO:0000313" key="2">
    <source>
        <dbReference type="Proteomes" id="UP000250299"/>
    </source>
</evidence>
<name>A0A2Z4RNQ1_PSEPU</name>
<dbReference type="AlphaFoldDB" id="A0A2Z4RNQ1"/>
<protein>
    <submittedName>
        <fullName evidence="1">Uncharacterized protein</fullName>
    </submittedName>
</protein>
<sequence length="62" mass="7466">MQLFFVGLMLAAPLKPDFAAPYSWAEVRVRLADDIERRILWLTNRQWIRKTQTPTRRPRLRV</sequence>
<evidence type="ECO:0000313" key="1">
    <source>
        <dbReference type="EMBL" id="AWY42703.1"/>
    </source>
</evidence>